<dbReference type="InterPro" id="IPR052344">
    <property type="entry name" value="Transposase-related"/>
</dbReference>
<reference evidence="4 5" key="1">
    <citation type="submission" date="2019-03" db="EMBL/GenBank/DDBJ databases">
        <title>Dyadobacter AR-3-6 sp. nov., isolated from arctic soil.</title>
        <authorList>
            <person name="Chaudhary D.K."/>
        </authorList>
    </citation>
    <scope>NUCLEOTIDE SEQUENCE [LARGE SCALE GENOMIC DNA]</scope>
    <source>
        <strain evidence="4 5">AR-3-6</strain>
    </source>
</reference>
<keyword evidence="5" id="KW-1185">Reference proteome</keyword>
<feature type="domain" description="Transposase IS66 central" evidence="1">
    <location>
        <begin position="170"/>
        <end position="451"/>
    </location>
</feature>
<feature type="domain" description="Transposase TnpC homeodomain" evidence="3">
    <location>
        <begin position="39"/>
        <end position="111"/>
    </location>
</feature>
<gene>
    <name evidence="4" type="ORF">E0F88_33475</name>
</gene>
<organism evidence="4 5">
    <name type="scientific">Dyadobacter psychrotolerans</name>
    <dbReference type="NCBI Taxonomy" id="2541721"/>
    <lineage>
        <taxon>Bacteria</taxon>
        <taxon>Pseudomonadati</taxon>
        <taxon>Bacteroidota</taxon>
        <taxon>Cytophagia</taxon>
        <taxon>Cytophagales</taxon>
        <taxon>Spirosomataceae</taxon>
        <taxon>Dyadobacter</taxon>
    </lineage>
</organism>
<dbReference type="InterPro" id="IPR004291">
    <property type="entry name" value="Transposase_IS66_central"/>
</dbReference>
<dbReference type="RefSeq" id="WP_131963151.1">
    <property type="nucleotide sequence ID" value="NZ_SMFL01000038.1"/>
</dbReference>
<dbReference type="NCBIfam" id="NF033517">
    <property type="entry name" value="transpos_IS66"/>
    <property type="match status" value="1"/>
</dbReference>
<evidence type="ECO:0000259" key="1">
    <source>
        <dbReference type="Pfam" id="PF03050"/>
    </source>
</evidence>
<dbReference type="EMBL" id="SMFL01000038">
    <property type="protein sequence ID" value="TDE07505.1"/>
    <property type="molecule type" value="Genomic_DNA"/>
</dbReference>
<dbReference type="InterPro" id="IPR024463">
    <property type="entry name" value="Transposase_TnpC_homeodom"/>
</dbReference>
<proteinExistence type="predicted"/>
<dbReference type="PANTHER" id="PTHR33678:SF1">
    <property type="entry name" value="BLL1576 PROTEIN"/>
    <property type="match status" value="1"/>
</dbReference>
<protein>
    <submittedName>
        <fullName evidence="4">IS66 family transposase</fullName>
    </submittedName>
</protein>
<dbReference type="Proteomes" id="UP000294850">
    <property type="component" value="Unassembled WGS sequence"/>
</dbReference>
<name>A0A4R5DAB1_9BACT</name>
<dbReference type="InterPro" id="IPR024474">
    <property type="entry name" value="Znf_dom_IS66"/>
</dbReference>
<evidence type="ECO:0000259" key="2">
    <source>
        <dbReference type="Pfam" id="PF13005"/>
    </source>
</evidence>
<dbReference type="OrthoDB" id="9760067at2"/>
<accession>A0A4R5DAB1</accession>
<evidence type="ECO:0000259" key="3">
    <source>
        <dbReference type="Pfam" id="PF13007"/>
    </source>
</evidence>
<dbReference type="AlphaFoldDB" id="A0A4R5DAB1"/>
<dbReference type="Pfam" id="PF13005">
    <property type="entry name" value="zf-IS66"/>
    <property type="match status" value="1"/>
</dbReference>
<comment type="caution">
    <text evidence="4">The sequence shown here is derived from an EMBL/GenBank/DDBJ whole genome shotgun (WGS) entry which is preliminary data.</text>
</comment>
<evidence type="ECO:0000313" key="4">
    <source>
        <dbReference type="EMBL" id="TDE07505.1"/>
    </source>
</evidence>
<dbReference type="Pfam" id="PF03050">
    <property type="entry name" value="DDE_Tnp_IS66"/>
    <property type="match status" value="1"/>
</dbReference>
<dbReference type="Pfam" id="PF13007">
    <property type="entry name" value="LZ_Tnp_IS66"/>
    <property type="match status" value="1"/>
</dbReference>
<sequence>MDMSLESLSKEELIALINKEKQSYSEVRIAELEDENAYLKSQLAMYKRMQFGQKRERFEGDPAQIALPFETPVDQIAAQEEILKEKISYVRSRPNHKGRAALPSHLPVEEIEIYPAGDLSAMVCIGKEVTEELDYEPARFLIKRYIRYKYAAKNGEGVKIGHLPERVIDKGIPSAGLLASILTDKYQDHLPLYRQKQRFAREDIQIASSTLEGWTKEALIKLEPLYEQLVFDIKTKGYLQVDESPIKVLESEKKGACHQGYYWVYHSPLDGVVLFDYQPTRGSAGAKTMLESFKGYLQTDGYAVYEKHGKRKDVTHLACWAHARREFERALDNDKTRSQKALSMIQQLYAVERKASQQMLDPVKIKELRLTESLPVLNELGKWIFEQIKSTLPKSQIGKAMQYSYNRWDALSAYLHDGNLLIDNNQIENSLRGLALGRKNYLFAGSHDAAQRAAMIYSFFAICKKHNINPYNWLKNTLLNISTINHKNITDLYPQNFNKVQQLTNM</sequence>
<dbReference type="PANTHER" id="PTHR33678">
    <property type="entry name" value="BLL1576 PROTEIN"/>
    <property type="match status" value="1"/>
</dbReference>
<feature type="domain" description="Transposase IS66 zinc-finger binding" evidence="2">
    <location>
        <begin position="121"/>
        <end position="151"/>
    </location>
</feature>
<evidence type="ECO:0000313" key="5">
    <source>
        <dbReference type="Proteomes" id="UP000294850"/>
    </source>
</evidence>